<dbReference type="EMBL" id="BKCJ010436602">
    <property type="protein sequence ID" value="GFA50999.1"/>
    <property type="molecule type" value="Genomic_DNA"/>
</dbReference>
<keyword evidence="2" id="KW-0548">Nucleotidyltransferase</keyword>
<name>A0A699JQ17_TANCI</name>
<dbReference type="InterPro" id="IPR012677">
    <property type="entry name" value="Nucleotide-bd_a/b_plait_sf"/>
</dbReference>
<dbReference type="SMART" id="SM00360">
    <property type="entry name" value="RRM"/>
    <property type="match status" value="1"/>
</dbReference>
<dbReference type="GO" id="GO:0003964">
    <property type="term" value="F:RNA-directed DNA polymerase activity"/>
    <property type="evidence" value="ECO:0007669"/>
    <property type="project" value="UniProtKB-KW"/>
</dbReference>
<dbReference type="Gene3D" id="3.30.70.330">
    <property type="match status" value="1"/>
</dbReference>
<comment type="caution">
    <text evidence="2">The sequence shown here is derived from an EMBL/GenBank/DDBJ whole genome shotgun (WGS) entry which is preliminary data.</text>
</comment>
<dbReference type="InterPro" id="IPR000504">
    <property type="entry name" value="RRM_dom"/>
</dbReference>
<protein>
    <submittedName>
        <fullName evidence="2">RNA-directed DNA polymerase, eukaryota</fullName>
    </submittedName>
</protein>
<reference evidence="2" key="1">
    <citation type="journal article" date="2019" name="Sci. Rep.">
        <title>Draft genome of Tanacetum cinerariifolium, the natural source of mosquito coil.</title>
        <authorList>
            <person name="Yamashiro T."/>
            <person name="Shiraishi A."/>
            <person name="Satake H."/>
            <person name="Nakayama K."/>
        </authorList>
    </citation>
    <scope>NUCLEOTIDE SEQUENCE</scope>
</reference>
<evidence type="ECO:0000313" key="2">
    <source>
        <dbReference type="EMBL" id="GFA50999.1"/>
    </source>
</evidence>
<feature type="non-terminal residue" evidence="2">
    <location>
        <position position="1"/>
    </location>
</feature>
<organism evidence="2">
    <name type="scientific">Tanacetum cinerariifolium</name>
    <name type="common">Dalmatian daisy</name>
    <name type="synonym">Chrysanthemum cinerariifolium</name>
    <dbReference type="NCBI Taxonomy" id="118510"/>
    <lineage>
        <taxon>Eukaryota</taxon>
        <taxon>Viridiplantae</taxon>
        <taxon>Streptophyta</taxon>
        <taxon>Embryophyta</taxon>
        <taxon>Tracheophyta</taxon>
        <taxon>Spermatophyta</taxon>
        <taxon>Magnoliopsida</taxon>
        <taxon>eudicotyledons</taxon>
        <taxon>Gunneridae</taxon>
        <taxon>Pentapetalae</taxon>
        <taxon>asterids</taxon>
        <taxon>campanulids</taxon>
        <taxon>Asterales</taxon>
        <taxon>Asteraceae</taxon>
        <taxon>Asteroideae</taxon>
        <taxon>Anthemideae</taxon>
        <taxon>Anthemidinae</taxon>
        <taxon>Tanacetum</taxon>
    </lineage>
</organism>
<dbReference type="GO" id="GO:0003723">
    <property type="term" value="F:RNA binding"/>
    <property type="evidence" value="ECO:0007669"/>
    <property type="project" value="InterPro"/>
</dbReference>
<keyword evidence="2" id="KW-0808">Transferase</keyword>
<dbReference type="InterPro" id="IPR035979">
    <property type="entry name" value="RBD_domain_sf"/>
</dbReference>
<dbReference type="SUPFAM" id="SSF54928">
    <property type="entry name" value="RNA-binding domain, RBD"/>
    <property type="match status" value="1"/>
</dbReference>
<dbReference type="AlphaFoldDB" id="A0A699JQ17"/>
<keyword evidence="2" id="KW-0695">RNA-directed DNA polymerase</keyword>
<proteinExistence type="predicted"/>
<feature type="domain" description="RRM" evidence="1">
    <location>
        <begin position="31"/>
        <end position="103"/>
    </location>
</feature>
<dbReference type="Pfam" id="PF00076">
    <property type="entry name" value="RRM_1"/>
    <property type="match status" value="1"/>
</dbReference>
<accession>A0A699JQ17</accession>
<evidence type="ECO:0000259" key="1">
    <source>
        <dbReference type="SMART" id="SM00360"/>
    </source>
</evidence>
<gene>
    <name evidence="2" type="ORF">Tci_622971</name>
</gene>
<dbReference type="CDD" id="cd00590">
    <property type="entry name" value="RRM_SF"/>
    <property type="match status" value="1"/>
</dbReference>
<sequence length="154" mass="17292">GETQEASFGFWNISVYVANFKIDELAKISLSVYVANFPSHLTVRELWNICGRVGNVADVYIVNRTNKLGQMFGFCRFIKVVNSENLIHSLFNIWVGKLRLHANVARYSRKMNAKPPSGDKAFPFLVNKDRIIRATNNSASYANVAKSSTLNGCQ</sequence>